<keyword evidence="4" id="KW-1185">Reference proteome</keyword>
<feature type="signal peptide" evidence="1">
    <location>
        <begin position="1"/>
        <end position="20"/>
    </location>
</feature>
<dbReference type="PANTHER" id="PTHR45856">
    <property type="entry name" value="ALPHA/BETA-HYDROLASES SUPERFAMILY PROTEIN"/>
    <property type="match status" value="1"/>
</dbReference>
<feature type="domain" description="Fungal lipase-type" evidence="2">
    <location>
        <begin position="84"/>
        <end position="238"/>
    </location>
</feature>
<dbReference type="EMBL" id="WMJX01000006">
    <property type="protein sequence ID" value="MTG97470.1"/>
    <property type="molecule type" value="Genomic_DNA"/>
</dbReference>
<evidence type="ECO:0000313" key="3">
    <source>
        <dbReference type="EMBL" id="MTG97470.1"/>
    </source>
</evidence>
<feature type="chain" id="PRO_5026153702" evidence="1">
    <location>
        <begin position="21"/>
        <end position="363"/>
    </location>
</feature>
<reference evidence="3 4" key="1">
    <citation type="submission" date="2019-11" db="EMBL/GenBank/DDBJ databases">
        <title>Genome of Strain BIT-d1.</title>
        <authorList>
            <person name="Yang Y."/>
        </authorList>
    </citation>
    <scope>NUCLEOTIDE SEQUENCE [LARGE SCALE GENOMIC DNA]</scope>
    <source>
        <strain evidence="3 4">BIT-d1</strain>
    </source>
</reference>
<sequence length="363" mass="41525">MKKLSALIISLLSLSHFCNAQLLSPQYDKQEILNSIELATDLHKAYPKDSLKDLTNYERIYSSKDIGLTNKWSLYKNEKAIHEIAIRGSVNKGLSWMANYYAAMIPSTDSIKLDANTTVHYKLSEDSRAGVHAGWTIASLYLMQDIKPKLDSLLSHGHRDIIISGHSQGAAIAILLTANLYQQQKDNKLPKDLRIKTYAIAAPKPGNLYFSYQYEALTRQWSYTVINTLDWVPEVPPTTQMLSDFNAISPFSDKETAKMFKGISWPKRWFAQGIFKGLKNPTKKSVKKYNKYLGGFIFKQIHKDLPELQEPKYLQNANYHRVSNPIILNGIQDKEYMKAFNEVESIMTHHNPPAYKYLTNKQL</sequence>
<dbReference type="InterPro" id="IPR002921">
    <property type="entry name" value="Fungal_lipase-type"/>
</dbReference>
<dbReference type="Gene3D" id="3.40.50.1820">
    <property type="entry name" value="alpha/beta hydrolase"/>
    <property type="match status" value="1"/>
</dbReference>
<dbReference type="Proteomes" id="UP000438760">
    <property type="component" value="Unassembled WGS sequence"/>
</dbReference>
<dbReference type="AlphaFoldDB" id="A0A6I3LJT5"/>
<dbReference type="InterPro" id="IPR029058">
    <property type="entry name" value="AB_hydrolase_fold"/>
</dbReference>
<dbReference type="InterPro" id="IPR051218">
    <property type="entry name" value="Sec_MonoDiacylglyc_Lipase"/>
</dbReference>
<keyword evidence="1" id="KW-0732">Signal</keyword>
<evidence type="ECO:0000313" key="4">
    <source>
        <dbReference type="Proteomes" id="UP000438760"/>
    </source>
</evidence>
<dbReference type="Pfam" id="PF01764">
    <property type="entry name" value="Lipase_3"/>
    <property type="match status" value="1"/>
</dbReference>
<comment type="caution">
    <text evidence="3">The sequence shown here is derived from an EMBL/GenBank/DDBJ whole genome shotgun (WGS) entry which is preliminary data.</text>
</comment>
<accession>A0A6I3LJT5</accession>
<dbReference type="SUPFAM" id="SSF53474">
    <property type="entry name" value="alpha/beta-Hydrolases"/>
    <property type="match status" value="1"/>
</dbReference>
<organism evidence="3 4">
    <name type="scientific">Myroides albus</name>
    <dbReference type="NCBI Taxonomy" id="2562892"/>
    <lineage>
        <taxon>Bacteria</taxon>
        <taxon>Pseudomonadati</taxon>
        <taxon>Bacteroidota</taxon>
        <taxon>Flavobacteriia</taxon>
        <taxon>Flavobacteriales</taxon>
        <taxon>Flavobacteriaceae</taxon>
        <taxon>Myroides</taxon>
    </lineage>
</organism>
<proteinExistence type="predicted"/>
<dbReference type="PANTHER" id="PTHR45856:SF24">
    <property type="entry name" value="FUNGAL LIPASE-LIKE DOMAIN-CONTAINING PROTEIN"/>
    <property type="match status" value="1"/>
</dbReference>
<name>A0A6I3LJT5_9FLAO</name>
<evidence type="ECO:0000256" key="1">
    <source>
        <dbReference type="SAM" id="SignalP"/>
    </source>
</evidence>
<gene>
    <name evidence="3" type="ORF">GJV76_04860</name>
</gene>
<dbReference type="CDD" id="cd00519">
    <property type="entry name" value="Lipase_3"/>
    <property type="match status" value="1"/>
</dbReference>
<dbReference type="RefSeq" id="WP_155091517.1">
    <property type="nucleotide sequence ID" value="NZ_WMJX01000006.1"/>
</dbReference>
<dbReference type="OrthoDB" id="927373at2"/>
<evidence type="ECO:0000259" key="2">
    <source>
        <dbReference type="Pfam" id="PF01764"/>
    </source>
</evidence>
<protein>
    <submittedName>
        <fullName evidence="3">Lipase family protein</fullName>
    </submittedName>
</protein>
<dbReference type="GO" id="GO:0006629">
    <property type="term" value="P:lipid metabolic process"/>
    <property type="evidence" value="ECO:0007669"/>
    <property type="project" value="InterPro"/>
</dbReference>